<evidence type="ECO:0000313" key="2">
    <source>
        <dbReference type="Proteomes" id="UP000006898"/>
    </source>
</evidence>
<dbReference type="HOGENOM" id="CLU_1666190_0_0_0"/>
<protein>
    <submittedName>
        <fullName evidence="1">Uncharacterized protein</fullName>
    </submittedName>
</protein>
<dbReference type="EMBL" id="FP565575">
    <property type="protein sequence ID" value="CBE69230.1"/>
    <property type="molecule type" value="Genomic_DNA"/>
</dbReference>
<evidence type="ECO:0000313" key="1">
    <source>
        <dbReference type="EMBL" id="CBE69230.1"/>
    </source>
</evidence>
<accession>D5MHT9</accession>
<dbReference type="Proteomes" id="UP000006898">
    <property type="component" value="Chromosome"/>
</dbReference>
<name>D5MHT9_METO1</name>
<reference evidence="1 2" key="1">
    <citation type="journal article" date="2010" name="Nature">
        <title>Nitrite-driven anaerobic methane oxidation by oxygenic bacteria.</title>
        <authorList>
            <person name="Ettwig K.F."/>
            <person name="Butler M.K."/>
            <person name="Le Paslier D."/>
            <person name="Pelletier E."/>
            <person name="Mangenot S."/>
            <person name="Kuypers M.M.M."/>
            <person name="Schreiber F."/>
            <person name="Dutilh B.E."/>
            <person name="Zedelius J."/>
            <person name="de Beer D."/>
            <person name="Gloerich J."/>
            <person name="Wessels H.J.C.T."/>
            <person name="van Allen T."/>
            <person name="Luesken F."/>
            <person name="Wu M."/>
            <person name="van de Pas-Schoonen K.T."/>
            <person name="Op den Camp H.J.M."/>
            <person name="Janssen-Megens E.M."/>
            <person name="Francoijs K-J."/>
            <person name="Stunnenberg H."/>
            <person name="Weissenbach J."/>
            <person name="Jetten M.S.M."/>
            <person name="Strous M."/>
        </authorList>
    </citation>
    <scope>NUCLEOTIDE SEQUENCE [LARGE SCALE GENOMIC DNA]</scope>
</reference>
<gene>
    <name evidence="1" type="ORF">DAMO_2180</name>
</gene>
<sequence>MRQQCLTASGRTDEKNIGLGQFDVVKGHPCIDALIVVVNGNRKALFGPVLTDDILVQDRFNLGRFGEFAQTLPFFFLPFLRDDVVAQLDTLIADVDRGTGDQLPDVILTFSAKGASEFPPAFYRFGHLLFPLAFQTSTAKYCVARRAWLSASVMLPGT</sequence>
<dbReference type="KEGG" id="mox:DAMO_2180"/>
<proteinExistence type="predicted"/>
<organism evidence="1 2">
    <name type="scientific">Methylomirabilis oxygeniifera</name>
    <dbReference type="NCBI Taxonomy" id="671143"/>
    <lineage>
        <taxon>Bacteria</taxon>
        <taxon>Candidatus Methylomirabilota</taxon>
        <taxon>Candidatus Methylomirabilia</taxon>
        <taxon>Candidatus Methylomirabilales</taxon>
        <taxon>Candidatus Methylomirabilaceae</taxon>
        <taxon>Candidatus Methylomirabilis</taxon>
    </lineage>
</organism>
<dbReference type="AlphaFoldDB" id="D5MHT9"/>